<keyword evidence="3" id="KW-1003">Cell membrane</keyword>
<keyword evidence="6 7" id="KW-0472">Membrane</keyword>
<protein>
    <submittedName>
        <fullName evidence="9">Competence protein ComGB</fullName>
    </submittedName>
</protein>
<dbReference type="PANTHER" id="PTHR30012:SF0">
    <property type="entry name" value="TYPE II SECRETION SYSTEM PROTEIN F-RELATED"/>
    <property type="match status" value="1"/>
</dbReference>
<evidence type="ECO:0000256" key="7">
    <source>
        <dbReference type="SAM" id="Phobius"/>
    </source>
</evidence>
<comment type="caution">
    <text evidence="9">The sequence shown here is derived from an EMBL/GenBank/DDBJ whole genome shotgun (WGS) entry which is preliminary data.</text>
</comment>
<evidence type="ECO:0000256" key="6">
    <source>
        <dbReference type="ARBA" id="ARBA00023136"/>
    </source>
</evidence>
<feature type="transmembrane region" description="Helical" evidence="7">
    <location>
        <begin position="169"/>
        <end position="194"/>
    </location>
</feature>
<dbReference type="Proteomes" id="UP000238205">
    <property type="component" value="Unassembled WGS sequence"/>
</dbReference>
<feature type="domain" description="Type II secretion system protein GspF" evidence="8">
    <location>
        <begin position="227"/>
        <end position="346"/>
    </location>
</feature>
<reference evidence="9 10" key="1">
    <citation type="submission" date="2018-03" db="EMBL/GenBank/DDBJ databases">
        <title>Genomic Encyclopedia of Archaeal and Bacterial Type Strains, Phase II (KMG-II): from individual species to whole genera.</title>
        <authorList>
            <person name="Goeker M."/>
        </authorList>
    </citation>
    <scope>NUCLEOTIDE SEQUENCE [LARGE SCALE GENOMIC DNA]</scope>
    <source>
        <strain evidence="9 10">DSM 13175</strain>
    </source>
</reference>
<evidence type="ECO:0000256" key="3">
    <source>
        <dbReference type="ARBA" id="ARBA00022475"/>
    </source>
</evidence>
<gene>
    <name evidence="9" type="ORF">CLV38_11516</name>
</gene>
<evidence type="ECO:0000256" key="4">
    <source>
        <dbReference type="ARBA" id="ARBA00022692"/>
    </source>
</evidence>
<dbReference type="Pfam" id="PF00482">
    <property type="entry name" value="T2SSF"/>
    <property type="match status" value="2"/>
</dbReference>
<dbReference type="InterPro" id="IPR047692">
    <property type="entry name" value="T4P_ComGB"/>
</dbReference>
<proteinExistence type="inferred from homology"/>
<keyword evidence="5 7" id="KW-1133">Transmembrane helix</keyword>
<dbReference type="EMBL" id="PVTO01000015">
    <property type="protein sequence ID" value="PRY82164.1"/>
    <property type="molecule type" value="Genomic_DNA"/>
</dbReference>
<keyword evidence="4 7" id="KW-0812">Transmembrane</keyword>
<dbReference type="InterPro" id="IPR003004">
    <property type="entry name" value="GspF/PilC"/>
</dbReference>
<evidence type="ECO:0000313" key="9">
    <source>
        <dbReference type="EMBL" id="PRY82164.1"/>
    </source>
</evidence>
<feature type="transmembrane region" description="Helical" evidence="7">
    <location>
        <begin position="323"/>
        <end position="345"/>
    </location>
</feature>
<evidence type="ECO:0000313" key="10">
    <source>
        <dbReference type="Proteomes" id="UP000238205"/>
    </source>
</evidence>
<dbReference type="NCBIfam" id="NF041012">
    <property type="entry name" value="T4P_ComGB"/>
    <property type="match status" value="1"/>
</dbReference>
<dbReference type="PANTHER" id="PTHR30012">
    <property type="entry name" value="GENERAL SECRETION PATHWAY PROTEIN"/>
    <property type="match status" value="1"/>
</dbReference>
<name>A0A2T0W6N7_9LACT</name>
<evidence type="ECO:0000259" key="8">
    <source>
        <dbReference type="Pfam" id="PF00482"/>
    </source>
</evidence>
<keyword evidence="10" id="KW-1185">Reference proteome</keyword>
<comment type="similarity">
    <text evidence="2">Belongs to the GSP F family.</text>
</comment>
<evidence type="ECO:0000256" key="2">
    <source>
        <dbReference type="ARBA" id="ARBA00005745"/>
    </source>
</evidence>
<feature type="domain" description="Type II secretion system protein GspF" evidence="8">
    <location>
        <begin position="26"/>
        <end position="146"/>
    </location>
</feature>
<dbReference type="InterPro" id="IPR018076">
    <property type="entry name" value="T2SS_GspF_dom"/>
</dbReference>
<evidence type="ECO:0000256" key="5">
    <source>
        <dbReference type="ARBA" id="ARBA00022989"/>
    </source>
</evidence>
<sequence>MGIFLKKRTTGISFRTSKHLYKQGLFLSRLGRLLSEGFSLKDSLHFMNTLSKNDSDNWVDTINREVSMGASLSEALVQCEFPDHTCTQLYFALYHGDFNQAITRAGRQLIKQSEKRKKVAAIVQYPIMLIGFIIIMLFTMRYVLIPHIEQITSFQSEGMPLSTRLIVKLVYHAPVGLLSLTVLLVSSIAVLKFISQKESPVFRLNKLVKWMRTPLIKLYWSQYFSYEWGQLLKGSCSLLEVVTIMKSKQSSDLVNEIGQCVEQEMLKGKSFSESLDLFAFLNEEIKEVVRQGETSGKLGYELELYSVSCEEDFDRKMEQIMAWIQPLVFTGVALMIVAIYAALLLPTFSIMDTL</sequence>
<feature type="transmembrane region" description="Helical" evidence="7">
    <location>
        <begin position="119"/>
        <end position="144"/>
    </location>
</feature>
<accession>A0A2T0W6N7</accession>
<evidence type="ECO:0000256" key="1">
    <source>
        <dbReference type="ARBA" id="ARBA00004651"/>
    </source>
</evidence>
<dbReference type="GO" id="GO:0005886">
    <property type="term" value="C:plasma membrane"/>
    <property type="evidence" value="ECO:0007669"/>
    <property type="project" value="UniProtKB-SubCell"/>
</dbReference>
<dbReference type="Gene3D" id="1.20.81.30">
    <property type="entry name" value="Type II secretion system (T2SS), domain F"/>
    <property type="match status" value="2"/>
</dbReference>
<dbReference type="InterPro" id="IPR042094">
    <property type="entry name" value="T2SS_GspF_sf"/>
</dbReference>
<comment type="subcellular location">
    <subcellularLocation>
        <location evidence="1">Cell membrane</location>
        <topology evidence="1">Multi-pass membrane protein</topology>
    </subcellularLocation>
</comment>
<dbReference type="OrthoDB" id="2294348at2"/>
<dbReference type="RefSeq" id="WP_106193978.1">
    <property type="nucleotide sequence ID" value="NZ_PVTO01000015.1"/>
</dbReference>
<organism evidence="9 10">
    <name type="scientific">Alkalibacterium olivapovliticus</name>
    <dbReference type="NCBI Taxonomy" id="99907"/>
    <lineage>
        <taxon>Bacteria</taxon>
        <taxon>Bacillati</taxon>
        <taxon>Bacillota</taxon>
        <taxon>Bacilli</taxon>
        <taxon>Lactobacillales</taxon>
        <taxon>Carnobacteriaceae</taxon>
        <taxon>Alkalibacterium</taxon>
    </lineage>
</organism>
<dbReference type="AlphaFoldDB" id="A0A2T0W6N7"/>